<dbReference type="AlphaFoldDB" id="K7QW93"/>
<sequence length="87" mass="9895">MDRPVHRLLHLVFALGLAHALFLFLQEGVRAHALAQEARRLEGELALLEARVARLRMEAEALGDPQHLEALARRAGWVGKEEELKRR</sequence>
<evidence type="ECO:0000256" key="1">
    <source>
        <dbReference type="SAM" id="Coils"/>
    </source>
</evidence>
<accession>K7QW93</accession>
<reference evidence="2 3" key="1">
    <citation type="journal article" date="2013" name="Genome Announc.">
        <title>Whole Genome Sequencing of Thermus oshimai JL-2 and Thermus thermophilus JL-18, Incomplete Denitrifiers from the United States Great Basin.</title>
        <authorList>
            <person name="Murugapiran S.K."/>
            <person name="Huntemann M."/>
            <person name="Wei C.L."/>
            <person name="Han J."/>
            <person name="Detter J.C."/>
            <person name="Han C.S."/>
            <person name="Erkkila T.H."/>
            <person name="Teshima H."/>
            <person name="Chen A."/>
            <person name="Kyrpides N."/>
            <person name="Mavrommatis K."/>
            <person name="Markowitz V."/>
            <person name="Szeto E."/>
            <person name="Ivanova N."/>
            <person name="Pagani I."/>
            <person name="Lam J."/>
            <person name="McDonald A.I."/>
            <person name="Dodsworth J.A."/>
            <person name="Pati A."/>
            <person name="Goodwin L."/>
            <person name="Peters L."/>
            <person name="Pitluck S."/>
            <person name="Woyke T."/>
            <person name="Hedlund B.P."/>
        </authorList>
    </citation>
    <scope>NUCLEOTIDE SEQUENCE</scope>
    <source>
        <strain evidence="2 3">JL-2</strain>
    </source>
</reference>
<gene>
    <name evidence="2" type="ORF">Theos_1906</name>
</gene>
<evidence type="ECO:0008006" key="4">
    <source>
        <dbReference type="Google" id="ProtNLM"/>
    </source>
</evidence>
<keyword evidence="3" id="KW-1185">Reference proteome</keyword>
<dbReference type="HOGENOM" id="CLU_2482279_0_0_0"/>
<dbReference type="eggNOG" id="COG2919">
    <property type="taxonomic scope" value="Bacteria"/>
</dbReference>
<proteinExistence type="predicted"/>
<organism evidence="2 3">
    <name type="scientific">Thermus oshimai JL-2</name>
    <dbReference type="NCBI Taxonomy" id="751945"/>
    <lineage>
        <taxon>Bacteria</taxon>
        <taxon>Thermotogati</taxon>
        <taxon>Deinococcota</taxon>
        <taxon>Deinococci</taxon>
        <taxon>Thermales</taxon>
        <taxon>Thermaceae</taxon>
        <taxon>Thermus</taxon>
    </lineage>
</organism>
<evidence type="ECO:0000313" key="3">
    <source>
        <dbReference type="Proteomes" id="UP000000211"/>
    </source>
</evidence>
<dbReference type="EMBL" id="CP003249">
    <property type="protein sequence ID" value="AFV76916.1"/>
    <property type="molecule type" value="Genomic_DNA"/>
</dbReference>
<keyword evidence="1" id="KW-0175">Coiled coil</keyword>
<dbReference type="Proteomes" id="UP000000211">
    <property type="component" value="Chromosome"/>
</dbReference>
<name>K7QW93_THEOS</name>
<dbReference type="PATRIC" id="fig|751945.3.peg.1865"/>
<feature type="coiled-coil region" evidence="1">
    <location>
        <begin position="31"/>
        <end position="58"/>
    </location>
</feature>
<dbReference type="RefSeq" id="WP_016330095.1">
    <property type="nucleotide sequence ID" value="NC_019386.1"/>
</dbReference>
<evidence type="ECO:0000313" key="2">
    <source>
        <dbReference type="EMBL" id="AFV76916.1"/>
    </source>
</evidence>
<dbReference type="STRING" id="751945.Theos_1906"/>
<dbReference type="KEGG" id="tos:Theos_1906"/>
<protein>
    <recommendedName>
        <fullName evidence="4">Septum formation initiator</fullName>
    </recommendedName>
</protein>